<reference evidence="14" key="1">
    <citation type="submission" date="2018-04" db="EMBL/GenBank/DDBJ databases">
        <authorList>
            <person name="Go L.Y."/>
            <person name="Mitchell J.A."/>
        </authorList>
    </citation>
    <scope>NUCLEOTIDE SEQUENCE</scope>
    <source>
        <tissue evidence="14">Whole organism</tissue>
    </source>
</reference>
<evidence type="ECO:0000313" key="15">
    <source>
        <dbReference type="EMBL" id="SSX23477.1"/>
    </source>
</evidence>
<dbReference type="GO" id="GO:0009190">
    <property type="term" value="P:cyclic nucleotide biosynthetic process"/>
    <property type="evidence" value="ECO:0007669"/>
    <property type="project" value="InterPro"/>
</dbReference>
<proteinExistence type="predicted"/>
<dbReference type="Pfam" id="PF00211">
    <property type="entry name" value="Guanylate_cyc"/>
    <property type="match status" value="1"/>
</dbReference>
<dbReference type="VEuPathDB" id="VectorBase:CSON009111"/>
<evidence type="ECO:0000256" key="2">
    <source>
        <dbReference type="ARBA" id="ARBA00004141"/>
    </source>
</evidence>
<feature type="transmembrane region" description="Helical" evidence="12">
    <location>
        <begin position="707"/>
        <end position="725"/>
    </location>
</feature>
<feature type="transmembrane region" description="Helical" evidence="12">
    <location>
        <begin position="122"/>
        <end position="148"/>
    </location>
</feature>
<dbReference type="GO" id="GO:0007189">
    <property type="term" value="P:adenylate cyclase-activating G protein-coupled receptor signaling pathway"/>
    <property type="evidence" value="ECO:0007669"/>
    <property type="project" value="TreeGrafter"/>
</dbReference>
<dbReference type="CDD" id="cd07302">
    <property type="entry name" value="CHD"/>
    <property type="match status" value="1"/>
</dbReference>
<evidence type="ECO:0000256" key="12">
    <source>
        <dbReference type="SAM" id="Phobius"/>
    </source>
</evidence>
<feature type="transmembrane region" description="Helical" evidence="12">
    <location>
        <begin position="825"/>
        <end position="842"/>
    </location>
</feature>
<evidence type="ECO:0000259" key="13">
    <source>
        <dbReference type="PROSITE" id="PS50125"/>
    </source>
</evidence>
<dbReference type="InterPro" id="IPR029787">
    <property type="entry name" value="Nucleotide_cyclase"/>
</dbReference>
<protein>
    <recommendedName>
        <fullName evidence="3">adenylate cyclase</fullName>
        <ecNumber evidence="3">4.6.1.1</ecNumber>
    </recommendedName>
</protein>
<keyword evidence="11" id="KW-0456">Lyase</keyword>
<feature type="transmembrane region" description="Helical" evidence="12">
    <location>
        <begin position="61"/>
        <end position="84"/>
    </location>
</feature>
<keyword evidence="7" id="KW-0067">ATP-binding</keyword>
<dbReference type="AlphaFoldDB" id="A0A336KF75"/>
<dbReference type="InterPro" id="IPR032628">
    <property type="entry name" value="AC_N"/>
</dbReference>
<dbReference type="EMBL" id="UFQT01000356">
    <property type="protein sequence ID" value="SSX23477.1"/>
    <property type="molecule type" value="Genomic_DNA"/>
</dbReference>
<accession>A0A336KF75</accession>
<dbReference type="Gene3D" id="3.30.70.1230">
    <property type="entry name" value="Nucleotide cyclase"/>
    <property type="match status" value="1"/>
</dbReference>
<dbReference type="GO" id="GO:0005886">
    <property type="term" value="C:plasma membrane"/>
    <property type="evidence" value="ECO:0007669"/>
    <property type="project" value="TreeGrafter"/>
</dbReference>
<feature type="transmembrane region" description="Helical" evidence="12">
    <location>
        <begin position="645"/>
        <end position="667"/>
    </location>
</feature>
<evidence type="ECO:0000256" key="6">
    <source>
        <dbReference type="ARBA" id="ARBA00022741"/>
    </source>
</evidence>
<evidence type="ECO:0000256" key="3">
    <source>
        <dbReference type="ARBA" id="ARBA00012201"/>
    </source>
</evidence>
<dbReference type="EMBL" id="UFQS01000356">
    <property type="protein sequence ID" value="SSX03111.1"/>
    <property type="molecule type" value="Genomic_DNA"/>
</dbReference>
<feature type="transmembrane region" description="Helical" evidence="12">
    <location>
        <begin position="762"/>
        <end position="781"/>
    </location>
</feature>
<feature type="transmembrane region" description="Helical" evidence="12">
    <location>
        <begin position="154"/>
        <end position="172"/>
    </location>
</feature>
<dbReference type="SUPFAM" id="SSF55073">
    <property type="entry name" value="Nucleotide cyclase"/>
    <property type="match status" value="1"/>
</dbReference>
<reference evidence="15" key="2">
    <citation type="submission" date="2018-07" db="EMBL/GenBank/DDBJ databases">
        <authorList>
            <person name="Quirk P.G."/>
            <person name="Krulwich T.A."/>
        </authorList>
    </citation>
    <scope>NUCLEOTIDE SEQUENCE</scope>
</reference>
<dbReference type="GO" id="GO:0046872">
    <property type="term" value="F:metal ion binding"/>
    <property type="evidence" value="ECO:0007669"/>
    <property type="project" value="UniProtKB-KW"/>
</dbReference>
<dbReference type="InterPro" id="IPR001054">
    <property type="entry name" value="A/G_cyclase"/>
</dbReference>
<dbReference type="PROSITE" id="PS50125">
    <property type="entry name" value="GUANYLATE_CYCLASE_2"/>
    <property type="match status" value="1"/>
</dbReference>
<evidence type="ECO:0000256" key="4">
    <source>
        <dbReference type="ARBA" id="ARBA00022692"/>
    </source>
</evidence>
<evidence type="ECO:0000256" key="10">
    <source>
        <dbReference type="ARBA" id="ARBA00023136"/>
    </source>
</evidence>
<gene>
    <name evidence="14" type="primary">CSON009111</name>
</gene>
<keyword evidence="9 12" id="KW-1133">Transmembrane helix</keyword>
<keyword evidence="5" id="KW-0479">Metal-binding</keyword>
<dbReference type="PANTHER" id="PTHR45627:SF23">
    <property type="entry name" value="AT30656P-RELATED"/>
    <property type="match status" value="1"/>
</dbReference>
<keyword evidence="8" id="KW-0460">Magnesium</keyword>
<feature type="transmembrane region" description="Helical" evidence="12">
    <location>
        <begin position="786"/>
        <end position="805"/>
    </location>
</feature>
<feature type="transmembrane region" description="Helical" evidence="12">
    <location>
        <begin position="210"/>
        <end position="229"/>
    </location>
</feature>
<feature type="transmembrane region" description="Helical" evidence="12">
    <location>
        <begin position="179"/>
        <end position="198"/>
    </location>
</feature>
<organism evidence="14">
    <name type="scientific">Culicoides sonorensis</name>
    <name type="common">Biting midge</name>
    <dbReference type="NCBI Taxonomy" id="179676"/>
    <lineage>
        <taxon>Eukaryota</taxon>
        <taxon>Metazoa</taxon>
        <taxon>Ecdysozoa</taxon>
        <taxon>Arthropoda</taxon>
        <taxon>Hexapoda</taxon>
        <taxon>Insecta</taxon>
        <taxon>Pterygota</taxon>
        <taxon>Neoptera</taxon>
        <taxon>Endopterygota</taxon>
        <taxon>Diptera</taxon>
        <taxon>Nematocera</taxon>
        <taxon>Chironomoidea</taxon>
        <taxon>Ceratopogonidae</taxon>
        <taxon>Ceratopogoninae</taxon>
        <taxon>Culicoides</taxon>
        <taxon>Monoculicoides</taxon>
    </lineage>
</organism>
<dbReference type="SMART" id="SM00044">
    <property type="entry name" value="CYCc"/>
    <property type="match status" value="1"/>
</dbReference>
<evidence type="ECO:0000256" key="8">
    <source>
        <dbReference type="ARBA" id="ARBA00022842"/>
    </source>
</evidence>
<feature type="domain" description="Guanylate cyclase" evidence="13">
    <location>
        <begin position="322"/>
        <end position="449"/>
    </location>
</feature>
<feature type="transmembrane region" description="Helical" evidence="12">
    <location>
        <begin position="90"/>
        <end position="110"/>
    </location>
</feature>
<evidence type="ECO:0000256" key="9">
    <source>
        <dbReference type="ARBA" id="ARBA00022989"/>
    </source>
</evidence>
<dbReference type="EC" id="4.6.1.1" evidence="3"/>
<dbReference type="Pfam" id="PF16214">
    <property type="entry name" value="AC_N"/>
    <property type="match status" value="1"/>
</dbReference>
<dbReference type="GO" id="GO:0004016">
    <property type="term" value="F:adenylate cyclase activity"/>
    <property type="evidence" value="ECO:0007669"/>
    <property type="project" value="UniProtKB-EC"/>
</dbReference>
<comment type="catalytic activity">
    <reaction evidence="1">
        <text>ATP = 3',5'-cyclic AMP + diphosphate</text>
        <dbReference type="Rhea" id="RHEA:15389"/>
        <dbReference type="ChEBI" id="CHEBI:30616"/>
        <dbReference type="ChEBI" id="CHEBI:33019"/>
        <dbReference type="ChEBI" id="CHEBI:58165"/>
        <dbReference type="EC" id="4.6.1.1"/>
    </reaction>
</comment>
<sequence length="872" mass="100493">MEIMMAQEDELYTDGVDAISLKSNPHFNFGKWEISFLKKECQNLGLENIYQKYIQRVQRSFLSIFFVLQTMINVVHVIIISSTSKQSSDLFPDIICYTVPLLVVWISLFAAFKEDFVKKYPYIPFVTSCVALFSLIVADLTIPIYHAMNTFVNPPLRVAYASHLLFVIYMFLPLKDNWLTVILGTAATGSYIVVFIYVTYELSEQTATKVITETIFLVAVNFFGIYHRLMNEIAIRRTFLDRRECVVGNLLLKFARNQENDLLLSILPEHTAQALEKDIAALLLKVRDEKRKNTIPQQVHIGKQWRGHAINKLYVEEHKDVSILYADVVNYTMMTTQLPVRTLVETLHELFVKFDEASKEFNVLRIKFLGDCYYCVSGVPVKNKRHAKSCVDLGLRMIRDIRDVRFSRNLDIDMRIGVHSGSIISGVIGACKWQYDIWSRDVNIANKMESTGCPGKVHVTAQTLAMLENEYIYEDGTEAAKNDPTLKSFNIQTYLIGPHYYLDNIFYTQDDTNTLRLSSGVKRKVGSRNLDGSPSRINFMKNSMERYRDIMKQADIEMARELDRMPIGKFNLNKLFTTKSSERRRTPEDEDRESISPCLLCLTPLTRELKFLQEPDNVLKYSTLMVFFVFIIIFIIQNMNKPFSWAYWTIISVSGVILFGILPITWFNRIWDLYNPDVDIAMPKNPIALRLYKMSDNLTRNALARHLIYLVSVFILVIVSFIHLVDCSSDKVAYPTLEPIPTEFTMYAAYDLNGDISTKWCLNPWSVTECLILTICVSFLFQRIHFMLKLVIALLILTFYCWIVFGALHTMFSNSASINPTLSPNVAHFMSIVFTTVIFHLIDRNSEYIAKVDYNNIEIKLEATITKEAKGS</sequence>
<dbReference type="FunFam" id="3.30.70.1230:FF:000024">
    <property type="entry name" value="ACXA, isoform A"/>
    <property type="match status" value="1"/>
</dbReference>
<dbReference type="OMA" id="YASHIIF"/>
<evidence type="ECO:0000256" key="11">
    <source>
        <dbReference type="ARBA" id="ARBA00023239"/>
    </source>
</evidence>
<comment type="subcellular location">
    <subcellularLocation>
        <location evidence="2">Membrane</location>
        <topology evidence="2">Multi-pass membrane protein</topology>
    </subcellularLocation>
</comment>
<dbReference type="PANTHER" id="PTHR45627">
    <property type="entry name" value="ADENYLATE CYCLASE TYPE 1"/>
    <property type="match status" value="1"/>
</dbReference>
<evidence type="ECO:0000256" key="5">
    <source>
        <dbReference type="ARBA" id="ARBA00022723"/>
    </source>
</evidence>
<dbReference type="GO" id="GO:0005524">
    <property type="term" value="F:ATP binding"/>
    <property type="evidence" value="ECO:0007669"/>
    <property type="project" value="UniProtKB-KW"/>
</dbReference>
<feature type="transmembrane region" description="Helical" evidence="12">
    <location>
        <begin position="618"/>
        <end position="639"/>
    </location>
</feature>
<dbReference type="GO" id="GO:0035556">
    <property type="term" value="P:intracellular signal transduction"/>
    <property type="evidence" value="ECO:0007669"/>
    <property type="project" value="InterPro"/>
</dbReference>
<evidence type="ECO:0000313" key="14">
    <source>
        <dbReference type="EMBL" id="SSX03111.1"/>
    </source>
</evidence>
<keyword evidence="6" id="KW-0547">Nucleotide-binding</keyword>
<evidence type="ECO:0000256" key="1">
    <source>
        <dbReference type="ARBA" id="ARBA00001593"/>
    </source>
</evidence>
<keyword evidence="10 12" id="KW-0472">Membrane</keyword>
<keyword evidence="4 12" id="KW-0812">Transmembrane</keyword>
<evidence type="ECO:0000256" key="7">
    <source>
        <dbReference type="ARBA" id="ARBA00022840"/>
    </source>
</evidence>
<name>A0A336KF75_CULSO</name>